<feature type="transmembrane region" description="Helical" evidence="2">
    <location>
        <begin position="90"/>
        <end position="115"/>
    </location>
</feature>
<dbReference type="RefSeq" id="WP_251605533.1">
    <property type="nucleotide sequence ID" value="NZ_JAMQJY010000001.1"/>
</dbReference>
<evidence type="ECO:0000313" key="5">
    <source>
        <dbReference type="Proteomes" id="UP001203665"/>
    </source>
</evidence>
<evidence type="ECO:0000259" key="3">
    <source>
        <dbReference type="PROSITE" id="PS51724"/>
    </source>
</evidence>
<dbReference type="InterPro" id="IPR007730">
    <property type="entry name" value="SPOR-like_dom"/>
</dbReference>
<evidence type="ECO:0000313" key="4">
    <source>
        <dbReference type="EMBL" id="MCM2675170.1"/>
    </source>
</evidence>
<keyword evidence="2" id="KW-0472">Membrane</keyword>
<evidence type="ECO:0000256" key="1">
    <source>
        <dbReference type="SAM" id="MobiDB-lite"/>
    </source>
</evidence>
<keyword evidence="2" id="KW-1133">Transmembrane helix</keyword>
<organism evidence="4 5">
    <name type="scientific">Alkalicoccobacillus plakortidis</name>
    <dbReference type="NCBI Taxonomy" id="444060"/>
    <lineage>
        <taxon>Bacteria</taxon>
        <taxon>Bacillati</taxon>
        <taxon>Bacillota</taxon>
        <taxon>Bacilli</taxon>
        <taxon>Bacillales</taxon>
        <taxon>Bacillaceae</taxon>
        <taxon>Alkalicoccobacillus</taxon>
    </lineage>
</organism>
<keyword evidence="2" id="KW-0812">Transmembrane</keyword>
<dbReference type="Pfam" id="PF05036">
    <property type="entry name" value="SPOR"/>
    <property type="match status" value="1"/>
</dbReference>
<comment type="caution">
    <text evidence="4">The sequence shown here is derived from an EMBL/GenBank/DDBJ whole genome shotgun (WGS) entry which is preliminary data.</text>
</comment>
<dbReference type="Gene3D" id="3.30.70.1070">
    <property type="entry name" value="Sporulation related repeat"/>
    <property type="match status" value="1"/>
</dbReference>
<reference evidence="4" key="1">
    <citation type="submission" date="2022-06" db="EMBL/GenBank/DDBJ databases">
        <title>Alkalicoccobacillus porphyridii sp. nov., isolated from a marine red alga, Porphyridium purpureum and reclassification of Shouchella plakortidis and Shouchella gibsonii as Alkalicoccobacillus plakortidis comb. nov. and Alkalicoccobacillus gibsonii comb. nov.</title>
        <authorList>
            <person name="Kim K.H."/>
            <person name="Lee J.K."/>
            <person name="Han D.M."/>
            <person name="Baek J.H."/>
            <person name="Jeon C.O."/>
        </authorList>
    </citation>
    <scope>NUCLEOTIDE SEQUENCE</scope>
    <source>
        <strain evidence="4">DSM 19153</strain>
    </source>
</reference>
<dbReference type="SUPFAM" id="SSF110997">
    <property type="entry name" value="Sporulation related repeat"/>
    <property type="match status" value="1"/>
</dbReference>
<accession>A0ABT0XGX8</accession>
<name>A0ABT0XGX8_9BACI</name>
<keyword evidence="5" id="KW-1185">Reference proteome</keyword>
<feature type="region of interest" description="Disordered" evidence="1">
    <location>
        <begin position="1"/>
        <end position="34"/>
    </location>
</feature>
<protein>
    <submittedName>
        <fullName evidence="4">SPOR domain-containing protein</fullName>
    </submittedName>
</protein>
<dbReference type="Proteomes" id="UP001203665">
    <property type="component" value="Unassembled WGS sequence"/>
</dbReference>
<dbReference type="EMBL" id="JAMQJY010000001">
    <property type="protein sequence ID" value="MCM2675170.1"/>
    <property type="molecule type" value="Genomic_DNA"/>
</dbReference>
<dbReference type="InterPro" id="IPR036680">
    <property type="entry name" value="SPOR-like_sf"/>
</dbReference>
<evidence type="ECO:0000256" key="2">
    <source>
        <dbReference type="SAM" id="Phobius"/>
    </source>
</evidence>
<proteinExistence type="predicted"/>
<gene>
    <name evidence="4" type="ORF">NDM98_06480</name>
</gene>
<dbReference type="PROSITE" id="PS51724">
    <property type="entry name" value="SPOR"/>
    <property type="match status" value="1"/>
</dbReference>
<feature type="domain" description="SPOR" evidence="3">
    <location>
        <begin position="149"/>
        <end position="223"/>
    </location>
</feature>
<feature type="compositionally biased region" description="Basic and acidic residues" evidence="1">
    <location>
        <begin position="15"/>
        <end position="24"/>
    </location>
</feature>
<sequence>MKGEKRTISIQFSKDGSRRDQVDKHKVKKKKPETEWVFPEPDHVVETKQAKQPEKVEEREIYYWNERKQTAPISAHSQKKKPRTFLKNGLTIPWMLIGSVASAILIGVSLGFVLLTVSTGDKNYVTNEPAIEAGTTPVATVDEEQKQQATANELFVIQGGAFSTKEAGSEVSNKLKQEGYAATIESGADTDLLYIGAAGSKEQALQLAEMYEKAGHEVYVKNYSVDEVQIDGEQKQTAEWFQKAGQHLTEVAEVSAFSLADSSPEKEDLDVLTTHLTQLENQRETDMEQATEEMKASAQTLMAKLAESNQLLAADSDDKWTAQQIILDAMLVYKKSMRDLSEM</sequence>